<dbReference type="AlphaFoldDB" id="U4L8G5"/>
<evidence type="ECO:0000256" key="6">
    <source>
        <dbReference type="PIRSR" id="PIRSR604254-1"/>
    </source>
</evidence>
<feature type="transmembrane region" description="Helical" evidence="7">
    <location>
        <begin position="110"/>
        <end position="132"/>
    </location>
</feature>
<evidence type="ECO:0000313" key="9">
    <source>
        <dbReference type="Proteomes" id="UP000018144"/>
    </source>
</evidence>
<feature type="binding site" evidence="6">
    <location>
        <position position="279"/>
    </location>
    <ligand>
        <name>Zn(2+)</name>
        <dbReference type="ChEBI" id="CHEBI:29105"/>
    </ligand>
</feature>
<feature type="binding site" evidence="6">
    <location>
        <position position="275"/>
    </location>
    <ligand>
        <name>Zn(2+)</name>
        <dbReference type="ChEBI" id="CHEBI:29105"/>
    </ligand>
</feature>
<evidence type="ECO:0000256" key="5">
    <source>
        <dbReference type="ARBA" id="ARBA00023136"/>
    </source>
</evidence>
<comment type="similarity">
    <text evidence="2">Belongs to the ADIPOR family.</text>
</comment>
<dbReference type="OMA" id="EPWQQDN"/>
<dbReference type="PANTHER" id="PTHR20855:SF52">
    <property type="entry name" value="ADIPONECTIN RECEPTOR PROTEIN"/>
    <property type="match status" value="1"/>
</dbReference>
<keyword evidence="6" id="KW-0479">Metal-binding</keyword>
<evidence type="ECO:0000256" key="3">
    <source>
        <dbReference type="ARBA" id="ARBA00022692"/>
    </source>
</evidence>
<dbReference type="eggNOG" id="KOG0748">
    <property type="taxonomic scope" value="Eukaryota"/>
</dbReference>
<dbReference type="GO" id="GO:0046872">
    <property type="term" value="F:metal ion binding"/>
    <property type="evidence" value="ECO:0007669"/>
    <property type="project" value="UniProtKB-KW"/>
</dbReference>
<feature type="transmembrane region" description="Helical" evidence="7">
    <location>
        <begin position="208"/>
        <end position="229"/>
    </location>
</feature>
<accession>U4L8G5</accession>
<dbReference type="OrthoDB" id="529367at2759"/>
<dbReference type="Pfam" id="PF03006">
    <property type="entry name" value="HlyIII"/>
    <property type="match status" value="1"/>
</dbReference>
<dbReference type="EMBL" id="HF936073">
    <property type="protein sequence ID" value="CCX14902.1"/>
    <property type="molecule type" value="Genomic_DNA"/>
</dbReference>
<dbReference type="GO" id="GO:0038023">
    <property type="term" value="F:signaling receptor activity"/>
    <property type="evidence" value="ECO:0007669"/>
    <property type="project" value="TreeGrafter"/>
</dbReference>
<keyword evidence="4 7" id="KW-1133">Transmembrane helix</keyword>
<proteinExistence type="inferred from homology"/>
<dbReference type="GO" id="GO:0016020">
    <property type="term" value="C:membrane"/>
    <property type="evidence" value="ECO:0007669"/>
    <property type="project" value="UniProtKB-SubCell"/>
</dbReference>
<name>U4L8G5_PYROM</name>
<dbReference type="STRING" id="1076935.U4L8G5"/>
<keyword evidence="3 7" id="KW-0812">Transmembrane</keyword>
<dbReference type="InterPro" id="IPR004254">
    <property type="entry name" value="AdipoR/HlyIII-related"/>
</dbReference>
<protein>
    <submittedName>
        <fullName evidence="8">Similar to ADIPOR-like receptor spbc12c2.09c acc. no. Q09749</fullName>
    </submittedName>
</protein>
<dbReference type="PANTHER" id="PTHR20855">
    <property type="entry name" value="ADIPOR/PROGESTIN RECEPTOR-RELATED"/>
    <property type="match status" value="1"/>
</dbReference>
<keyword evidence="6" id="KW-0862">Zinc</keyword>
<feature type="transmembrane region" description="Helical" evidence="7">
    <location>
        <begin position="176"/>
        <end position="196"/>
    </location>
</feature>
<feature type="transmembrane region" description="Helical" evidence="7">
    <location>
        <begin position="277"/>
        <end position="297"/>
    </location>
</feature>
<feature type="transmembrane region" description="Helical" evidence="7">
    <location>
        <begin position="144"/>
        <end position="164"/>
    </location>
</feature>
<keyword evidence="5 7" id="KW-0472">Membrane</keyword>
<evidence type="ECO:0000313" key="8">
    <source>
        <dbReference type="EMBL" id="CCX14902.1"/>
    </source>
</evidence>
<dbReference type="GO" id="GO:0006882">
    <property type="term" value="P:intracellular zinc ion homeostasis"/>
    <property type="evidence" value="ECO:0007669"/>
    <property type="project" value="TreeGrafter"/>
</dbReference>
<comment type="subcellular location">
    <subcellularLocation>
        <location evidence="1">Membrane</location>
        <topology evidence="1">Multi-pass membrane protein</topology>
    </subcellularLocation>
</comment>
<feature type="binding site" evidence="6">
    <location>
        <position position="129"/>
    </location>
    <ligand>
        <name>Zn(2+)</name>
        <dbReference type="ChEBI" id="CHEBI:29105"/>
    </ligand>
</feature>
<evidence type="ECO:0000256" key="4">
    <source>
        <dbReference type="ARBA" id="ARBA00022989"/>
    </source>
</evidence>
<gene>
    <name evidence="8" type="ORF">PCON_01128</name>
</gene>
<evidence type="ECO:0000256" key="1">
    <source>
        <dbReference type="ARBA" id="ARBA00004141"/>
    </source>
</evidence>
<keyword evidence="8" id="KW-0675">Receptor</keyword>
<organism evidence="8 9">
    <name type="scientific">Pyronema omphalodes (strain CBS 100304)</name>
    <name type="common">Pyronema confluens</name>
    <dbReference type="NCBI Taxonomy" id="1076935"/>
    <lineage>
        <taxon>Eukaryota</taxon>
        <taxon>Fungi</taxon>
        <taxon>Dikarya</taxon>
        <taxon>Ascomycota</taxon>
        <taxon>Pezizomycotina</taxon>
        <taxon>Pezizomycetes</taxon>
        <taxon>Pezizales</taxon>
        <taxon>Pyronemataceae</taxon>
        <taxon>Pyronema</taxon>
    </lineage>
</organism>
<reference evidence="8 9" key="1">
    <citation type="journal article" date="2013" name="PLoS Genet.">
        <title>The genome and development-dependent transcriptomes of Pyronema confluens: a window into fungal evolution.</title>
        <authorList>
            <person name="Traeger S."/>
            <person name="Altegoer F."/>
            <person name="Freitag M."/>
            <person name="Gabaldon T."/>
            <person name="Kempken F."/>
            <person name="Kumar A."/>
            <person name="Marcet-Houben M."/>
            <person name="Poggeler S."/>
            <person name="Stajich J.E."/>
            <person name="Nowrousian M."/>
        </authorList>
    </citation>
    <scope>NUCLEOTIDE SEQUENCE [LARGE SCALE GENOMIC DNA]</scope>
    <source>
        <strain evidence="9">CBS 100304</strain>
        <tissue evidence="8">Vegetative mycelium</tissue>
    </source>
</reference>
<keyword evidence="9" id="KW-1185">Reference proteome</keyword>
<evidence type="ECO:0000256" key="2">
    <source>
        <dbReference type="ARBA" id="ARBA00007018"/>
    </source>
</evidence>
<evidence type="ECO:0000256" key="7">
    <source>
        <dbReference type="SAM" id="Phobius"/>
    </source>
</evidence>
<dbReference type="Proteomes" id="UP000018144">
    <property type="component" value="Unassembled WGS sequence"/>
</dbReference>
<sequence length="316" mass="35720">MSNPRKRRTSVGEKAVDAILNVERKVEHALTCMWDDLQAWQKDNHYIIRGYRPESYSLYKCFASITYLHNETINIYTHLLAAVYFLWLIPQLHSTIAPRYSSSTTDDITAFSTFFLSAVICLGLSATYHTICNHSLPVAKFGNQLDYLGIIVLIVGSYLPTLHYGFMCRRDLVWRYWSMMGVLGGMCAIVTLIPMFRTPAWRSFRATMFVFLGGSGFVPVLHGLSLYGWDALNQRMGLSWCIIEGLLYVTGAVIYAMRVPEKFYPGRFDLVGASHQIFHCFVVAAALAHFEGLVVAFDFLHGTRGGVGCDIQWSGF</sequence>
<feature type="transmembrane region" description="Helical" evidence="7">
    <location>
        <begin position="235"/>
        <end position="256"/>
    </location>
</feature>